<dbReference type="InterPro" id="IPR002672">
    <property type="entry name" value="Ribosomal_eL28"/>
</dbReference>
<dbReference type="Gene3D" id="3.30.390.110">
    <property type="match status" value="1"/>
</dbReference>
<feature type="domain" description="Ribosomal eL28/Mak16" evidence="5">
    <location>
        <begin position="4"/>
        <end position="70"/>
    </location>
</feature>
<dbReference type="InterPro" id="IPR029004">
    <property type="entry name" value="Ribosomal_eL28/Mak16"/>
</dbReference>
<dbReference type="Pfam" id="PF01778">
    <property type="entry name" value="Ribosomal_L28e"/>
    <property type="match status" value="1"/>
</dbReference>
<feature type="region of interest" description="Disordered" evidence="4">
    <location>
        <begin position="72"/>
        <end position="91"/>
    </location>
</feature>
<comment type="similarity">
    <text evidence="1">Belongs to the eukaryotic ribosomal protein eL28 family.</text>
</comment>
<keyword evidence="7" id="KW-1185">Reference proteome</keyword>
<proteinExistence type="inferred from homology"/>
<dbReference type="EMBL" id="KZ994320">
    <property type="protein sequence ID" value="RKO93232.1"/>
    <property type="molecule type" value="Genomic_DNA"/>
</dbReference>
<name>A0A4P9WLE0_9FUNG</name>
<reference evidence="7" key="1">
    <citation type="journal article" date="2018" name="Nat. Microbiol.">
        <title>Leveraging single-cell genomics to expand the fungal tree of life.</title>
        <authorList>
            <person name="Ahrendt S.R."/>
            <person name="Quandt C.A."/>
            <person name="Ciobanu D."/>
            <person name="Clum A."/>
            <person name="Salamov A."/>
            <person name="Andreopoulos B."/>
            <person name="Cheng J.F."/>
            <person name="Woyke T."/>
            <person name="Pelin A."/>
            <person name="Henrissat B."/>
            <person name="Reynolds N.K."/>
            <person name="Benny G.L."/>
            <person name="Smith M.E."/>
            <person name="James T.Y."/>
            <person name="Grigoriev I.V."/>
        </authorList>
    </citation>
    <scope>NUCLEOTIDE SEQUENCE [LARGE SCALE GENOMIC DNA]</scope>
</reference>
<keyword evidence="3" id="KW-0687">Ribonucleoprotein</keyword>
<evidence type="ECO:0000256" key="2">
    <source>
        <dbReference type="ARBA" id="ARBA00022980"/>
    </source>
</evidence>
<feature type="non-terminal residue" evidence="6">
    <location>
        <position position="1"/>
    </location>
</feature>
<dbReference type="GO" id="GO:0005840">
    <property type="term" value="C:ribosome"/>
    <property type="evidence" value="ECO:0007669"/>
    <property type="project" value="UniProtKB-KW"/>
</dbReference>
<keyword evidence="2" id="KW-0689">Ribosomal protein</keyword>
<sequence>TLNITAAAKGKGVTVITKKQTPLSKTTTASLSVTFPTGVRGVAKKVKNITKFYRNDLQKAALARASRIISAQGPKKTVNARRPRGKKAVSA</sequence>
<feature type="compositionally biased region" description="Basic residues" evidence="4">
    <location>
        <begin position="78"/>
        <end position="91"/>
    </location>
</feature>
<evidence type="ECO:0000313" key="6">
    <source>
        <dbReference type="EMBL" id="RKO93232.1"/>
    </source>
</evidence>
<evidence type="ECO:0000259" key="5">
    <source>
        <dbReference type="Pfam" id="PF01778"/>
    </source>
</evidence>
<dbReference type="PANTHER" id="PTHR10544">
    <property type="entry name" value="60S RIBOSOMAL PROTEIN L28"/>
    <property type="match status" value="1"/>
</dbReference>
<protein>
    <recommendedName>
        <fullName evidence="5">Ribosomal eL28/Mak16 domain-containing protein</fullName>
    </recommendedName>
</protein>
<dbReference type="AlphaFoldDB" id="A0A4P9WLE0"/>
<dbReference type="Proteomes" id="UP000269721">
    <property type="component" value="Unassembled WGS sequence"/>
</dbReference>
<gene>
    <name evidence="6" type="ORF">BDK51DRAFT_42069</name>
</gene>
<dbReference type="GO" id="GO:1990904">
    <property type="term" value="C:ribonucleoprotein complex"/>
    <property type="evidence" value="ECO:0007669"/>
    <property type="project" value="UniProtKB-KW"/>
</dbReference>
<dbReference type="GO" id="GO:0006412">
    <property type="term" value="P:translation"/>
    <property type="evidence" value="ECO:0007669"/>
    <property type="project" value="InterPro"/>
</dbReference>
<evidence type="ECO:0000256" key="3">
    <source>
        <dbReference type="ARBA" id="ARBA00023274"/>
    </source>
</evidence>
<dbReference type="GO" id="GO:0003735">
    <property type="term" value="F:structural constituent of ribosome"/>
    <property type="evidence" value="ECO:0007669"/>
    <property type="project" value="InterPro"/>
</dbReference>
<evidence type="ECO:0000313" key="7">
    <source>
        <dbReference type="Proteomes" id="UP000269721"/>
    </source>
</evidence>
<evidence type="ECO:0000256" key="1">
    <source>
        <dbReference type="ARBA" id="ARBA00007926"/>
    </source>
</evidence>
<evidence type="ECO:0000256" key="4">
    <source>
        <dbReference type="SAM" id="MobiDB-lite"/>
    </source>
</evidence>
<organism evidence="6 7">
    <name type="scientific">Blyttiomyces helicus</name>
    <dbReference type="NCBI Taxonomy" id="388810"/>
    <lineage>
        <taxon>Eukaryota</taxon>
        <taxon>Fungi</taxon>
        <taxon>Fungi incertae sedis</taxon>
        <taxon>Chytridiomycota</taxon>
        <taxon>Chytridiomycota incertae sedis</taxon>
        <taxon>Chytridiomycetes</taxon>
        <taxon>Chytridiomycetes incertae sedis</taxon>
        <taxon>Blyttiomyces</taxon>
    </lineage>
</organism>
<accession>A0A4P9WLE0</accession>